<organism evidence="1 2">
    <name type="scientific">Brassica campestris</name>
    <name type="common">Field mustard</name>
    <dbReference type="NCBI Taxonomy" id="3711"/>
    <lineage>
        <taxon>Eukaryota</taxon>
        <taxon>Viridiplantae</taxon>
        <taxon>Streptophyta</taxon>
        <taxon>Embryophyta</taxon>
        <taxon>Tracheophyta</taxon>
        <taxon>Spermatophyta</taxon>
        <taxon>Magnoliopsida</taxon>
        <taxon>eudicotyledons</taxon>
        <taxon>Gunneridae</taxon>
        <taxon>Pentapetalae</taxon>
        <taxon>rosids</taxon>
        <taxon>malvids</taxon>
        <taxon>Brassicales</taxon>
        <taxon>Brassicaceae</taxon>
        <taxon>Brassiceae</taxon>
        <taxon>Brassica</taxon>
    </lineage>
</organism>
<reference evidence="1 2" key="1">
    <citation type="submission" date="2021-07" db="EMBL/GenBank/DDBJ databases">
        <authorList>
            <consortium name="Genoscope - CEA"/>
            <person name="William W."/>
        </authorList>
    </citation>
    <scope>NUCLEOTIDE SEQUENCE [LARGE SCALE GENOMIC DNA]</scope>
</reference>
<dbReference type="Proteomes" id="UP000694005">
    <property type="component" value="Chromosome A06"/>
</dbReference>
<dbReference type="EMBL" id="LS974622">
    <property type="protein sequence ID" value="CAG7869382.1"/>
    <property type="molecule type" value="Genomic_DNA"/>
</dbReference>
<sequence length="46" mass="5365">MLRSFAKLKQFLKSRESFGMAQEGNFSGIYRKVQLKPLKWNGEGEE</sequence>
<name>A0A8D9D8Q1_BRACM</name>
<gene>
    <name evidence="1" type="ORF">BRAPAZ1V2_A06P16220.2</name>
</gene>
<protein>
    <submittedName>
        <fullName evidence="1">Uncharacterized protein</fullName>
    </submittedName>
</protein>
<evidence type="ECO:0000313" key="1">
    <source>
        <dbReference type="EMBL" id="CAG7869382.1"/>
    </source>
</evidence>
<feature type="non-terminal residue" evidence="1">
    <location>
        <position position="46"/>
    </location>
</feature>
<proteinExistence type="predicted"/>
<dbReference type="AlphaFoldDB" id="A0A8D9D8Q1"/>
<dbReference type="Gramene" id="A06p16220.2_BraZ1">
    <property type="protein sequence ID" value="A06p16220.2_BraZ1.CDS"/>
    <property type="gene ID" value="A06g16220.2_BraZ1"/>
</dbReference>
<accession>A0A8D9D8Q1</accession>
<evidence type="ECO:0000313" key="2">
    <source>
        <dbReference type="Proteomes" id="UP000694005"/>
    </source>
</evidence>